<feature type="active site" description="Charge relay system" evidence="7">
    <location>
        <position position="376"/>
    </location>
</feature>
<evidence type="ECO:0000256" key="5">
    <source>
        <dbReference type="ARBA" id="ARBA00023180"/>
    </source>
</evidence>
<evidence type="ECO:0000256" key="7">
    <source>
        <dbReference type="PIRSR" id="PIRSR000862-1"/>
    </source>
</evidence>
<sequence>MLDMKLCVVFLLISSSFLRSVSLGQGLIDSVCQMAQLHRLECQVHRVETADGYLLSLHRIPAPRNQSCPRETRTRLRPFVLMHGLLGSAADFVTAGRGQALAVELHRRCFDVWLPNARGTTHSRRHRTLQTSQARFWQFSWHEIGLYDLPAIVDRVLVMTGHRQVHYVGHSQGTTVLLVLLSQRPEYNSKFANAALMAPVAFLKHLSSPPLRLLASDSAGVTMLLNKLGLNELLPATALTQVGGQFFCSATLPTYTLCTLFTSLYVGFSDYPVDRSLLPRILETIPAGISRGQLQHFGQLINSGKFQQYDYRSPRLNSLRYGQPTPPSYRLRNVRLQLQIFHGTRDALSSQADVQRLVNELRQSRTRLYQVPGYNHIDFLFAVTASQLVYERIIQQAWQLDATAAAVALQGR</sequence>
<evidence type="ECO:0000259" key="9">
    <source>
        <dbReference type="Pfam" id="PF00561"/>
    </source>
</evidence>
<feature type="chain" id="PRO_5026246304" description="Lipase" evidence="8">
    <location>
        <begin position="24"/>
        <end position="412"/>
    </location>
</feature>
<evidence type="ECO:0000313" key="10">
    <source>
        <dbReference type="Proteomes" id="UP000001819"/>
    </source>
</evidence>
<evidence type="ECO:0000256" key="3">
    <source>
        <dbReference type="ARBA" id="ARBA00022963"/>
    </source>
</evidence>
<keyword evidence="5" id="KW-0325">Glycoprotein</keyword>
<keyword evidence="10" id="KW-1185">Reference proteome</keyword>
<feature type="domain" description="AB hydrolase-1" evidence="9">
    <location>
        <begin position="78"/>
        <end position="381"/>
    </location>
</feature>
<feature type="active site" description="Charge relay system" evidence="7">
    <location>
        <position position="346"/>
    </location>
</feature>
<dbReference type="Pfam" id="PF00561">
    <property type="entry name" value="Abhydrolase_1"/>
    <property type="match status" value="1"/>
</dbReference>
<reference evidence="11" key="2">
    <citation type="submission" date="2025-08" db="UniProtKB">
        <authorList>
            <consortium name="RefSeq"/>
        </authorList>
    </citation>
    <scope>IDENTIFICATION</scope>
    <source>
        <strain evidence="11">MV-25-SWS-2005</strain>
        <tissue evidence="11">Whole body</tissue>
    </source>
</reference>
<dbReference type="KEGG" id="dpo:4805627"/>
<dbReference type="Gene3D" id="3.40.50.1820">
    <property type="entry name" value="alpha/beta hydrolase"/>
    <property type="match status" value="1"/>
</dbReference>
<dbReference type="ESTHER" id="drops-q28wt8">
    <property type="family name" value="Acidic_Lipase"/>
</dbReference>
<keyword evidence="6" id="KW-0378">Hydrolase</keyword>
<dbReference type="GO" id="GO:0016788">
    <property type="term" value="F:hydrolase activity, acting on ester bonds"/>
    <property type="evidence" value="ECO:0007669"/>
    <property type="project" value="InterPro"/>
</dbReference>
<dbReference type="SUPFAM" id="SSF53474">
    <property type="entry name" value="alpha/beta-Hydrolases"/>
    <property type="match status" value="1"/>
</dbReference>
<proteinExistence type="inferred from homology"/>
<evidence type="ECO:0000256" key="2">
    <source>
        <dbReference type="ARBA" id="ARBA00022729"/>
    </source>
</evidence>
<dbReference type="GO" id="GO:0016042">
    <property type="term" value="P:lipid catabolic process"/>
    <property type="evidence" value="ECO:0007669"/>
    <property type="project" value="UniProtKB-KW"/>
</dbReference>
<evidence type="ECO:0000256" key="6">
    <source>
        <dbReference type="PIRNR" id="PIRNR000862"/>
    </source>
</evidence>
<evidence type="ECO:0000256" key="4">
    <source>
        <dbReference type="ARBA" id="ARBA00023098"/>
    </source>
</evidence>
<dbReference type="InterPro" id="IPR029058">
    <property type="entry name" value="AB_hydrolase_fold"/>
</dbReference>
<keyword evidence="3 6" id="KW-0442">Lipid degradation</keyword>
<dbReference type="AlphaFoldDB" id="A0A6I8UWN1"/>
<keyword evidence="2 8" id="KW-0732">Signal</keyword>
<evidence type="ECO:0000313" key="11">
    <source>
        <dbReference type="RefSeq" id="XP_001361999.3"/>
    </source>
</evidence>
<dbReference type="FunFam" id="3.40.50.1820:FF:000179">
    <property type="entry name" value="Lipase"/>
    <property type="match status" value="1"/>
</dbReference>
<dbReference type="RefSeq" id="XP_001361999.3">
    <property type="nucleotide sequence ID" value="XM_001361962.4"/>
</dbReference>
<gene>
    <name evidence="11" type="primary">LOC4805627</name>
</gene>
<dbReference type="Proteomes" id="UP000001819">
    <property type="component" value="Chromosome 3"/>
</dbReference>
<feature type="active site" description="Nucleophile" evidence="7">
    <location>
        <position position="171"/>
    </location>
</feature>
<feature type="signal peptide" evidence="8">
    <location>
        <begin position="1"/>
        <end position="23"/>
    </location>
</feature>
<dbReference type="PANTHER" id="PTHR11005">
    <property type="entry name" value="LYSOSOMAL ACID LIPASE-RELATED"/>
    <property type="match status" value="1"/>
</dbReference>
<protein>
    <recommendedName>
        <fullName evidence="6">Lipase</fullName>
    </recommendedName>
</protein>
<dbReference type="InterPro" id="IPR025483">
    <property type="entry name" value="Lipase_euk"/>
</dbReference>
<dbReference type="InterPro" id="IPR000073">
    <property type="entry name" value="AB_hydrolase_1"/>
</dbReference>
<dbReference type="PIRSF" id="PIRSF000862">
    <property type="entry name" value="Steryl_ester_lip"/>
    <property type="match status" value="1"/>
</dbReference>
<accession>A0A6I8UWN1</accession>
<comment type="similarity">
    <text evidence="1 6">Belongs to the AB hydrolase superfamily. Lipase family.</text>
</comment>
<evidence type="ECO:0000256" key="8">
    <source>
        <dbReference type="SAM" id="SignalP"/>
    </source>
</evidence>
<reference evidence="10" key="1">
    <citation type="submission" date="2024-06" db="UniProtKB">
        <authorList>
            <consortium name="RefSeq"/>
        </authorList>
    </citation>
    <scope>NUCLEOTIDE SEQUENCE [LARGE SCALE GENOMIC DNA]</scope>
    <source>
        <strain evidence="10">MV2-25</strain>
    </source>
</reference>
<name>A0A6I8UWN1_DROPS</name>
<organism evidence="10 11">
    <name type="scientific">Drosophila pseudoobscura pseudoobscura</name>
    <name type="common">Fruit fly</name>
    <dbReference type="NCBI Taxonomy" id="46245"/>
    <lineage>
        <taxon>Eukaryota</taxon>
        <taxon>Metazoa</taxon>
        <taxon>Ecdysozoa</taxon>
        <taxon>Arthropoda</taxon>
        <taxon>Hexapoda</taxon>
        <taxon>Insecta</taxon>
        <taxon>Pterygota</taxon>
        <taxon>Neoptera</taxon>
        <taxon>Endopterygota</taxon>
        <taxon>Diptera</taxon>
        <taxon>Brachycera</taxon>
        <taxon>Muscomorpha</taxon>
        <taxon>Ephydroidea</taxon>
        <taxon>Drosophilidae</taxon>
        <taxon>Drosophila</taxon>
        <taxon>Sophophora</taxon>
    </lineage>
</organism>
<dbReference type="FunCoup" id="A0A6I8UWN1">
    <property type="interactions" value="120"/>
</dbReference>
<keyword evidence="4" id="KW-0443">Lipid metabolism</keyword>
<evidence type="ECO:0000256" key="1">
    <source>
        <dbReference type="ARBA" id="ARBA00010701"/>
    </source>
</evidence>
<dbReference type="InParanoid" id="A0A6I8UWN1"/>